<evidence type="ECO:0000313" key="3">
    <source>
        <dbReference type="Proteomes" id="UP000308199"/>
    </source>
</evidence>
<protein>
    <recommendedName>
        <fullName evidence="1">AB hydrolase-1 domain-containing protein</fullName>
    </recommendedName>
</protein>
<name>A0A4S4L6B3_9AGAM</name>
<accession>A0A4S4L6B3</accession>
<dbReference type="EMBL" id="SGPK01000193">
    <property type="protein sequence ID" value="THH06481.1"/>
    <property type="molecule type" value="Genomic_DNA"/>
</dbReference>
<dbReference type="InterPro" id="IPR029058">
    <property type="entry name" value="AB_hydrolase_fold"/>
</dbReference>
<organism evidence="2 3">
    <name type="scientific">Phellinidium pouzarii</name>
    <dbReference type="NCBI Taxonomy" id="167371"/>
    <lineage>
        <taxon>Eukaryota</taxon>
        <taxon>Fungi</taxon>
        <taxon>Dikarya</taxon>
        <taxon>Basidiomycota</taxon>
        <taxon>Agaricomycotina</taxon>
        <taxon>Agaricomycetes</taxon>
        <taxon>Hymenochaetales</taxon>
        <taxon>Hymenochaetaceae</taxon>
        <taxon>Phellinidium</taxon>
    </lineage>
</organism>
<feature type="domain" description="AB hydrolase-1" evidence="1">
    <location>
        <begin position="44"/>
        <end position="336"/>
    </location>
</feature>
<dbReference type="OrthoDB" id="94039at2759"/>
<dbReference type="AlphaFoldDB" id="A0A4S4L6B3"/>
<dbReference type="SUPFAM" id="SSF53474">
    <property type="entry name" value="alpha/beta-Hydrolases"/>
    <property type="match status" value="1"/>
</dbReference>
<dbReference type="Proteomes" id="UP000308199">
    <property type="component" value="Unassembled WGS sequence"/>
</dbReference>
<dbReference type="Gene3D" id="3.40.50.1820">
    <property type="entry name" value="alpha/beta hydrolase"/>
    <property type="match status" value="1"/>
</dbReference>
<evidence type="ECO:0000259" key="1">
    <source>
        <dbReference type="Pfam" id="PF12697"/>
    </source>
</evidence>
<keyword evidence="3" id="KW-1185">Reference proteome</keyword>
<dbReference type="InterPro" id="IPR000073">
    <property type="entry name" value="AB_hydrolase_1"/>
</dbReference>
<evidence type="ECO:0000313" key="2">
    <source>
        <dbReference type="EMBL" id="THH06481.1"/>
    </source>
</evidence>
<dbReference type="Pfam" id="PF12697">
    <property type="entry name" value="Abhydrolase_6"/>
    <property type="match status" value="1"/>
</dbReference>
<sequence length="359" mass="40287">MVSTELQVQSHILDPRKIGGRILRVTAKHYTLATANKSGNHLVLLLAHGAGMHKEQWQPFLEDLQRFQLESPGGGCEVAEAWAVDCPNHGEGGVVNETELLKNPGSVSCSDYAFSFLALFDTGHLKTSDPRSLVLVGHSAGMATCTIIIRHFIDQKKPLPFVAAIFVDPPPKGAPTSTDDEIEYGTFDTEPFAERALRRKDVWKSKEEAHNFFIKRKPWSDWDPRNLSLYEEFGLRSLPVSYYPDLKEGLTLSCTRIQEGESYHNTVEPKCAVAYLPQLTQFFPVHMIYGGNSPFCPTPEELERLPNSKLIRFASYYVMQNSGHSIPQDHPTALARRFLDVLRRYVGTPEAKGDMISKL</sequence>
<gene>
    <name evidence="2" type="ORF">EW145_g4054</name>
</gene>
<reference evidence="2 3" key="1">
    <citation type="submission" date="2019-02" db="EMBL/GenBank/DDBJ databases">
        <title>Genome sequencing of the rare red list fungi Phellinidium pouzarii.</title>
        <authorList>
            <person name="Buettner E."/>
            <person name="Kellner H."/>
        </authorList>
    </citation>
    <scope>NUCLEOTIDE SEQUENCE [LARGE SCALE GENOMIC DNA]</scope>
    <source>
        <strain evidence="2 3">DSM 108285</strain>
    </source>
</reference>
<proteinExistence type="predicted"/>
<comment type="caution">
    <text evidence="2">The sequence shown here is derived from an EMBL/GenBank/DDBJ whole genome shotgun (WGS) entry which is preliminary data.</text>
</comment>